<protein>
    <submittedName>
        <fullName evidence="2">Integral membrane protein</fullName>
    </submittedName>
</protein>
<dbReference type="EMBL" id="AM849034">
    <property type="protein sequence ID" value="CAQ02541.1"/>
    <property type="molecule type" value="Genomic_DNA"/>
</dbReference>
<feature type="transmembrane region" description="Helical" evidence="1">
    <location>
        <begin position="193"/>
        <end position="211"/>
    </location>
</feature>
<gene>
    <name evidence="2" type="ordered locus">CMS2461</name>
</gene>
<dbReference type="AlphaFoldDB" id="B0RH65"/>
<sequence length="366" mass="39393">MEPARPASLPQSRRFIHTFALASIAPCFWIAGLVVNIASPSSASALPQFAWVSVWGVTLGDVTTNSLLSYLAVTIVLFGISLGGQSTFEDQKHQERVRRSVGAVGVLMAVAALVLTTFAVGATFSDVRRIPALVVILPAAATCWLLGMEVGRFVVPDHETQLTGTAASLSKAEDRLRRVESSIPEAASVKPPLWIILGHAFAFSVIAELAIEQKSENTWVIACVTFVGMAMGLIVFTQLGAGSLGVESQLAAFGMCAMAFILYAVLLSMFNIIALFTSEAPVECIAVLYGAELLVPILCSHLWRMLPEALFTASLSGAMAWVFRNDSLRTVRNLTRRLNDLERLRATAAPKGLRERLRAAGRTFVS</sequence>
<dbReference type="Proteomes" id="UP000001318">
    <property type="component" value="Chromosome"/>
</dbReference>
<dbReference type="KEGG" id="cms:CMS2461"/>
<feature type="transmembrane region" description="Helical" evidence="1">
    <location>
        <begin position="284"/>
        <end position="303"/>
    </location>
</feature>
<organism evidence="2 3">
    <name type="scientific">Clavibacter sepedonicus</name>
    <name type="common">Clavibacter michiganensis subsp. sepedonicus</name>
    <dbReference type="NCBI Taxonomy" id="31964"/>
    <lineage>
        <taxon>Bacteria</taxon>
        <taxon>Bacillati</taxon>
        <taxon>Actinomycetota</taxon>
        <taxon>Actinomycetes</taxon>
        <taxon>Micrococcales</taxon>
        <taxon>Microbacteriaceae</taxon>
        <taxon>Clavibacter</taxon>
    </lineage>
</organism>
<feature type="transmembrane region" description="Helical" evidence="1">
    <location>
        <begin position="218"/>
        <end position="239"/>
    </location>
</feature>
<keyword evidence="1" id="KW-0472">Membrane</keyword>
<keyword evidence="3" id="KW-1185">Reference proteome</keyword>
<feature type="transmembrane region" description="Helical" evidence="1">
    <location>
        <begin position="100"/>
        <end position="124"/>
    </location>
</feature>
<accession>B0RH65</accession>
<feature type="transmembrane region" description="Helical" evidence="1">
    <location>
        <begin position="67"/>
        <end position="88"/>
    </location>
</feature>
<evidence type="ECO:0000313" key="3">
    <source>
        <dbReference type="Proteomes" id="UP000001318"/>
    </source>
</evidence>
<evidence type="ECO:0000256" key="1">
    <source>
        <dbReference type="SAM" id="Phobius"/>
    </source>
</evidence>
<proteinExistence type="predicted"/>
<keyword evidence="1" id="KW-0812">Transmembrane</keyword>
<name>B0RH65_CLASE</name>
<reference evidence="2 3" key="1">
    <citation type="journal article" date="2008" name="J. Bacteriol.">
        <title>Genome of the actinomycete plant pathogen Clavibacter michiganensis subsp. sepedonicus suggests recent niche adaptation.</title>
        <authorList>
            <person name="Bentley S.D."/>
            <person name="Corton C."/>
            <person name="Brown S.E."/>
            <person name="Barron A."/>
            <person name="Clark L."/>
            <person name="Doggett J."/>
            <person name="Harris B."/>
            <person name="Ormond D."/>
            <person name="Quail M.A."/>
            <person name="May G."/>
            <person name="Francis D."/>
            <person name="Knudson D."/>
            <person name="Parkhill J."/>
            <person name="Ishimaru C.A."/>
        </authorList>
    </citation>
    <scope>NUCLEOTIDE SEQUENCE [LARGE SCALE GENOMIC DNA]</scope>
    <source>
        <strain evidence="3">ATCC 33113 / DSM 20744 / JCM 9667 / LMG 2889 / ICMP 2535 / C-1</strain>
    </source>
</reference>
<keyword evidence="1" id="KW-1133">Transmembrane helix</keyword>
<feature type="transmembrane region" description="Helical" evidence="1">
    <location>
        <begin position="251"/>
        <end position="277"/>
    </location>
</feature>
<evidence type="ECO:0000313" key="2">
    <source>
        <dbReference type="EMBL" id="CAQ02541.1"/>
    </source>
</evidence>
<dbReference type="HOGENOM" id="CLU_755865_0_0_11"/>